<comment type="caution">
    <text evidence="2">The sequence shown here is derived from an EMBL/GenBank/DDBJ whole genome shotgun (WGS) entry which is preliminary data.</text>
</comment>
<feature type="chain" id="PRO_5046834088" evidence="1">
    <location>
        <begin position="20"/>
        <end position="368"/>
    </location>
</feature>
<organism evidence="2 3">
    <name type="scientific">Mucilaginibacter antarcticus</name>
    <dbReference type="NCBI Taxonomy" id="1855725"/>
    <lineage>
        <taxon>Bacteria</taxon>
        <taxon>Pseudomonadati</taxon>
        <taxon>Bacteroidota</taxon>
        <taxon>Sphingobacteriia</taxon>
        <taxon>Sphingobacteriales</taxon>
        <taxon>Sphingobacteriaceae</taxon>
        <taxon>Mucilaginibacter</taxon>
    </lineage>
</organism>
<evidence type="ECO:0000313" key="2">
    <source>
        <dbReference type="EMBL" id="MFD2864781.1"/>
    </source>
</evidence>
<feature type="signal peptide" evidence="1">
    <location>
        <begin position="1"/>
        <end position="19"/>
    </location>
</feature>
<dbReference type="EMBL" id="JBHUON010000008">
    <property type="protein sequence ID" value="MFD2864781.1"/>
    <property type="molecule type" value="Genomic_DNA"/>
</dbReference>
<proteinExistence type="predicted"/>
<dbReference type="Pfam" id="PF13620">
    <property type="entry name" value="CarboxypepD_reg"/>
    <property type="match status" value="1"/>
</dbReference>
<evidence type="ECO:0000256" key="1">
    <source>
        <dbReference type="SAM" id="SignalP"/>
    </source>
</evidence>
<reference evidence="3" key="1">
    <citation type="journal article" date="2019" name="Int. J. Syst. Evol. Microbiol.">
        <title>The Global Catalogue of Microorganisms (GCM) 10K type strain sequencing project: providing services to taxonomists for standard genome sequencing and annotation.</title>
        <authorList>
            <consortium name="The Broad Institute Genomics Platform"/>
            <consortium name="The Broad Institute Genome Sequencing Center for Infectious Disease"/>
            <person name="Wu L."/>
            <person name="Ma J."/>
        </authorList>
    </citation>
    <scope>NUCLEOTIDE SEQUENCE [LARGE SCALE GENOMIC DNA]</scope>
    <source>
        <strain evidence="3">KCTC 52232</strain>
    </source>
</reference>
<evidence type="ECO:0000313" key="3">
    <source>
        <dbReference type="Proteomes" id="UP001597601"/>
    </source>
</evidence>
<keyword evidence="3" id="KW-1185">Reference proteome</keyword>
<sequence>MRRYLLFVLISVISFNAFSQNRYNITGIVKDETGKPVKSATVFISGSEKVTISAENGYFSLGNLLPGNYQVSVSMLGYASLTKPVMLQNKQVDITLTLATRSIVLSTVKVGSKGAWAKNYSVFKEQFLGQTQNGRQCIILNPEVLSFGTTNTTLNAEAEDFLIIENKRLGYRIRYRLKYFNYQVNSQNLGYDGEASFEQMDAKANPKNEWAQNRLEAYNGSLMHFLRSAYNNSVLKQGFLAYRVNKESTRFTMGAGKYTELAIDKRPIKFDTVVTIIDDSFISLAATHLYVTYNPKAAAKVKTSLDVPKLDVTTLDDGSTLKFYLNKAIIDSRGSYADYRTFLIKGDWAKIRIGDKLPFEYSPIAMPN</sequence>
<dbReference type="SUPFAM" id="SSF49464">
    <property type="entry name" value="Carboxypeptidase regulatory domain-like"/>
    <property type="match status" value="1"/>
</dbReference>
<dbReference type="Proteomes" id="UP001597601">
    <property type="component" value="Unassembled WGS sequence"/>
</dbReference>
<accession>A0ABW5XPP3</accession>
<dbReference type="Gene3D" id="2.60.40.1120">
    <property type="entry name" value="Carboxypeptidase-like, regulatory domain"/>
    <property type="match status" value="1"/>
</dbReference>
<protein>
    <submittedName>
        <fullName evidence="2">Carboxypeptidase-like regulatory domain-containing protein</fullName>
    </submittedName>
</protein>
<name>A0ABW5XPP3_9SPHI</name>
<keyword evidence="1" id="KW-0732">Signal</keyword>
<gene>
    <name evidence="2" type="ORF">ACFSYC_08790</name>
</gene>
<dbReference type="RefSeq" id="WP_377125881.1">
    <property type="nucleotide sequence ID" value="NZ_JBHUON010000008.1"/>
</dbReference>
<dbReference type="InterPro" id="IPR008969">
    <property type="entry name" value="CarboxyPept-like_regulatory"/>
</dbReference>